<name>A0A914V0D3_9BILA</name>
<sequence>MDIRKFFGGGGSSSSGSALSVEKRLAGSPVRPKPREPSMNKRKKAFLSSDDDDSDPENPLPSHLAKKVSAAKAKKAKTDGEPEKAKAAVNGSPKKKNGAAPLKPTDSSPTRTTARSTAAKIPSKTSNSKPPLQPIVRPLIELTFFNQ</sequence>
<dbReference type="WBParaSite" id="PSAMB.scaffold14137size1989.g35888.t1">
    <property type="protein sequence ID" value="PSAMB.scaffold14137size1989.g35888.t1"/>
    <property type="gene ID" value="PSAMB.scaffold14137size1989.g35888"/>
</dbReference>
<evidence type="ECO:0000256" key="1">
    <source>
        <dbReference type="SAM" id="MobiDB-lite"/>
    </source>
</evidence>
<dbReference type="Proteomes" id="UP000887566">
    <property type="component" value="Unplaced"/>
</dbReference>
<evidence type="ECO:0000313" key="3">
    <source>
        <dbReference type="WBParaSite" id="PSAMB.scaffold14137size1989.g35888.t1"/>
    </source>
</evidence>
<dbReference type="AlphaFoldDB" id="A0A914V0D3"/>
<accession>A0A914V0D3</accession>
<organism evidence="2 3">
    <name type="scientific">Plectus sambesii</name>
    <dbReference type="NCBI Taxonomy" id="2011161"/>
    <lineage>
        <taxon>Eukaryota</taxon>
        <taxon>Metazoa</taxon>
        <taxon>Ecdysozoa</taxon>
        <taxon>Nematoda</taxon>
        <taxon>Chromadorea</taxon>
        <taxon>Plectida</taxon>
        <taxon>Plectina</taxon>
        <taxon>Plectoidea</taxon>
        <taxon>Plectidae</taxon>
        <taxon>Plectus</taxon>
    </lineage>
</organism>
<feature type="region of interest" description="Disordered" evidence="1">
    <location>
        <begin position="1"/>
        <end position="133"/>
    </location>
</feature>
<evidence type="ECO:0000313" key="2">
    <source>
        <dbReference type="Proteomes" id="UP000887566"/>
    </source>
</evidence>
<protein>
    <submittedName>
        <fullName evidence="3">Uncharacterized protein</fullName>
    </submittedName>
</protein>
<proteinExistence type="predicted"/>
<feature type="compositionally biased region" description="Basic and acidic residues" evidence="1">
    <location>
        <begin position="76"/>
        <end position="86"/>
    </location>
</feature>
<keyword evidence="2" id="KW-1185">Reference proteome</keyword>
<reference evidence="3" key="1">
    <citation type="submission" date="2022-11" db="UniProtKB">
        <authorList>
            <consortium name="WormBaseParasite"/>
        </authorList>
    </citation>
    <scope>IDENTIFICATION</scope>
</reference>
<feature type="compositionally biased region" description="Low complexity" evidence="1">
    <location>
        <begin position="104"/>
        <end position="119"/>
    </location>
</feature>